<feature type="domain" description="Gram-positive cocci surface proteins LPxTG" evidence="9">
    <location>
        <begin position="1897"/>
        <end position="1928"/>
    </location>
</feature>
<dbReference type="PANTHER" id="PTHR36108:SF13">
    <property type="entry name" value="COLOSSIN-B-RELATED"/>
    <property type="match status" value="1"/>
</dbReference>
<evidence type="ECO:0000256" key="4">
    <source>
        <dbReference type="ARBA" id="ARBA00022525"/>
    </source>
</evidence>
<keyword evidence="8" id="KW-1133">Transmembrane helix</keyword>
<dbReference type="SUPFAM" id="SSF49401">
    <property type="entry name" value="Bacterial adhesins"/>
    <property type="match status" value="7"/>
</dbReference>
<dbReference type="PROSITE" id="PS50847">
    <property type="entry name" value="GRAM_POS_ANCHORING"/>
    <property type="match status" value="1"/>
</dbReference>
<evidence type="ECO:0000313" key="10">
    <source>
        <dbReference type="EMBL" id="MFC4386692.1"/>
    </source>
</evidence>
<dbReference type="RefSeq" id="WP_390195534.1">
    <property type="nucleotide sequence ID" value="NZ_JBHSDV010000001.1"/>
</dbReference>
<dbReference type="InterPro" id="IPR019931">
    <property type="entry name" value="LPXTG_anchor"/>
</dbReference>
<dbReference type="InterPro" id="IPR008966">
    <property type="entry name" value="Adhesion_dom_sf"/>
</dbReference>
<keyword evidence="5" id="KW-0732">Signal</keyword>
<evidence type="ECO:0000256" key="3">
    <source>
        <dbReference type="ARBA" id="ARBA00022512"/>
    </source>
</evidence>
<keyword evidence="8" id="KW-0472">Membrane</keyword>
<keyword evidence="8" id="KW-0812">Transmembrane</keyword>
<dbReference type="PANTHER" id="PTHR36108">
    <property type="entry name" value="COLOSSIN-B-RELATED"/>
    <property type="match status" value="1"/>
</dbReference>
<dbReference type="InterPro" id="IPR008454">
    <property type="entry name" value="Collagen-bd_Cna-like_B-typ_dom"/>
</dbReference>
<dbReference type="Gene3D" id="2.60.40.1140">
    <property type="entry name" value="Collagen-binding surface protein Cna, B-type domain"/>
    <property type="match status" value="6"/>
</dbReference>
<dbReference type="InterPro" id="IPR008456">
    <property type="entry name" value="Collagen-bd_dom"/>
</dbReference>
<feature type="compositionally biased region" description="Basic and acidic residues" evidence="7">
    <location>
        <begin position="1868"/>
        <end position="1891"/>
    </location>
</feature>
<dbReference type="InterPro" id="IPR011252">
    <property type="entry name" value="Fibrogen-bd_dom1"/>
</dbReference>
<dbReference type="InterPro" id="IPR041033">
    <property type="entry name" value="SpaA_PFL_dom_1"/>
</dbReference>
<comment type="subcellular location">
    <subcellularLocation>
        <location evidence="1">Secreted</location>
        <location evidence="1">Cell wall</location>
        <topology evidence="1">Peptidoglycan-anchor</topology>
    </subcellularLocation>
</comment>
<dbReference type="CDD" id="cd00222">
    <property type="entry name" value="CollagenBindB"/>
    <property type="match status" value="6"/>
</dbReference>
<name>A0ABV8VQE7_9BACI</name>
<dbReference type="Proteomes" id="UP001595880">
    <property type="component" value="Unassembled WGS sequence"/>
</dbReference>
<dbReference type="Pfam" id="PF05738">
    <property type="entry name" value="Cna_B"/>
    <property type="match status" value="6"/>
</dbReference>
<comment type="similarity">
    <text evidence="2">Belongs to the serine-aspartate repeat-containing protein (SDr) family.</text>
</comment>
<keyword evidence="11" id="KW-1185">Reference proteome</keyword>
<dbReference type="InterPro" id="IPR041171">
    <property type="entry name" value="SDR_Ig"/>
</dbReference>
<dbReference type="NCBIfam" id="TIGR01167">
    <property type="entry name" value="LPXTG_anchor"/>
    <property type="match status" value="1"/>
</dbReference>
<gene>
    <name evidence="10" type="ORF">ACFOZ1_02605</name>
</gene>
<keyword evidence="4" id="KW-0964">Secreted</keyword>
<evidence type="ECO:0000256" key="6">
    <source>
        <dbReference type="ARBA" id="ARBA00023088"/>
    </source>
</evidence>
<dbReference type="InterPro" id="IPR013783">
    <property type="entry name" value="Ig-like_fold"/>
</dbReference>
<comment type="caution">
    <text evidence="10">The sequence shown here is derived from an EMBL/GenBank/DDBJ whole genome shotgun (WGS) entry which is preliminary data.</text>
</comment>
<feature type="region of interest" description="Disordered" evidence="7">
    <location>
        <begin position="1868"/>
        <end position="1896"/>
    </location>
</feature>
<dbReference type="Gene3D" id="2.60.40.10">
    <property type="entry name" value="Immunoglobulins"/>
    <property type="match status" value="3"/>
</dbReference>
<evidence type="ECO:0000256" key="1">
    <source>
        <dbReference type="ARBA" id="ARBA00004168"/>
    </source>
</evidence>
<evidence type="ECO:0000256" key="7">
    <source>
        <dbReference type="SAM" id="MobiDB-lite"/>
    </source>
</evidence>
<dbReference type="Pfam" id="PF17802">
    <property type="entry name" value="SpaA"/>
    <property type="match status" value="3"/>
</dbReference>
<evidence type="ECO:0000259" key="9">
    <source>
        <dbReference type="PROSITE" id="PS50847"/>
    </source>
</evidence>
<proteinExistence type="inferred from homology"/>
<evidence type="ECO:0000256" key="5">
    <source>
        <dbReference type="ARBA" id="ARBA00022729"/>
    </source>
</evidence>
<reference evidence="11" key="1">
    <citation type="journal article" date="2019" name="Int. J. Syst. Evol. Microbiol.">
        <title>The Global Catalogue of Microorganisms (GCM) 10K type strain sequencing project: providing services to taxonomists for standard genome sequencing and annotation.</title>
        <authorList>
            <consortium name="The Broad Institute Genomics Platform"/>
            <consortium name="The Broad Institute Genome Sequencing Center for Infectious Disease"/>
            <person name="Wu L."/>
            <person name="Ma J."/>
        </authorList>
    </citation>
    <scope>NUCLEOTIDE SEQUENCE [LARGE SCALE GENOMIC DNA]</scope>
    <source>
        <strain evidence="11">KACC 14058</strain>
    </source>
</reference>
<evidence type="ECO:0000256" key="2">
    <source>
        <dbReference type="ARBA" id="ARBA00007257"/>
    </source>
</evidence>
<dbReference type="Pfam" id="PF17961">
    <property type="entry name" value="Big_8"/>
    <property type="match status" value="1"/>
</dbReference>
<feature type="transmembrane region" description="Helical" evidence="8">
    <location>
        <begin position="1904"/>
        <end position="1923"/>
    </location>
</feature>
<accession>A0ABV8VQE7</accession>
<dbReference type="Gene3D" id="2.60.40.1280">
    <property type="match status" value="2"/>
</dbReference>
<keyword evidence="3" id="KW-0134">Cell wall</keyword>
<evidence type="ECO:0000313" key="11">
    <source>
        <dbReference type="Proteomes" id="UP001595880"/>
    </source>
</evidence>
<sequence>MAKKISSMLLIFVLLSQTIVSGLFSPLVLAATEETSHIITDVIVTDEKEQLIDAKSNPTHEQSVEDFIYVQFNWTLPDTEQQIYEIQLPEQLLFSEQEGILVVKNEEIGTYHTTEEHSVVITINDDVTVNDTATGTFRLEAAWNTELLEVPLQIELPFVIGENEIIIPISLTSTKEEIIDEEIQEEKVDNEIAEELKKPEKELETAIQMEKAAVEITENILTNFELTLRDGSPLPNPMPNPFEQELELKAAYTFVLPNDHGYGAGSTYTFELPEQLKVYNVINGQLDEYGTFTITTEGIVTLTFNENIEKYLDIEGWLEVYTVIDKESVEDTEETIIVDIKDNIQKEITIHFTPKPGNTIDKSGQPDRWYNANSIRWTIDFNKGLDTLPNAVLYDPIEDVNQAFIDGSIKIYELDVKLDGTAVQGDDVTASFANTFPIDFGTINNQAYRVVFETEILDEDANHYPNKATIKWSNNEEASASASIYVTRGKHLEKTSTAYDPVNQTITWEIRYNYNEKSIQQNDAKLVDVFTDLHQLVDGSFEVYEVDIDDTNGHVIGETVFTNYDVIEEGSGFTFQFNQDINKAYKIKYKTEAPNRITDYQNIHNKVTTDEGEAESNRGVNQEIIHKSHYDPNYDEKTVKWGISINRDQHYMDNVVIVDTLPSGVTMESYTITHGGSPLAVDEDFTYQYDETTGKVTFRIHEAITKEVYIELKTKFDYNEAENKGLRNIVNVTWIPEGEQTELEKEAETTFWPNWETQINGSKSGSYNAVTKEITWTIGVNYNKREIEEALVKDIIQGNQNLLLDSIQIYKMKIHQGGGWQKDGEPLAESEYEVEEIVEDGKPGFVINLGNIHSAYIVEFKTSLEDELIVHEYRNKAFLIDDDKEYPLEASVWVNKGGNYTEKGAYQDEQNERILHWNVKINSTQSTIQDAKLTDKPSGNQVILKDSFKLYGTNVNPNGKIEKNDANLLKLDEDYTLTFKTDENDLEYFELDFVEEISRPYILEYDTYLMAGHGEKVNNDATLTGKNITVENTDSSAEHIVYYSAGDGGAVGKVGKLTLTKVDSKTNLPLEGVEFTLFDQTGQMPLYTADTNENGTIIFERLRVGKYILKETQGLDGYINNYKEGMEVIIDKEVTDNSPEGNTLVVENDPLVYAVQLKKVDEDHPEKTLAGAAFELQKLINGDYVTVNENIETDEDGLIYLDNLDVGTYQFVETKAPENYLLLIDPVPFVIEDDNTEVVTVTAMNKEINRINIAGEKTWKDGESETRPETIYVDLLQNGKVIQTEEVSASDNWHYEFRSLLETDSNGNKYQYTVKEQAVNGYESIVDGYDIINLRVGTTAVEGTKTWKDDNSEERPESITVNLLQNGKVIDTKEVTAETDWTYSFEELPKYDEEGVAYDYTVSEATVEGYETIVEGYDITNLRVGTTAVEGTKTWKDDNSEERPESITVNLLQNGEIIDTKEVTAETDWNYSFDELPKYDEEGVAYAYTVSEEAVEGYETTVEGYDITNLRVGTTAVEGTKTWKDDNSEERPESITVNLLQNGIVFATKEVTAENDWTYSFEELPKYDEEGVAYEYTITEHGVPGYKTEIDGYDIVNTRSELTSVHVTKGWKDEGETSRPETITVHLHQNGTIVDTVELSIATNWSHTFEDLQAYDEDGKANVYTISEEEVEGYTTIIEGYDITNIRTGNIDIKGTKTWDDNNYSNRPESITVELLRNGEVIQTVEVTEKTIWTYHFDKLAEFDENGLPYLYTVNEQPVEGYVATIDQYDITNKLIFGSVNLIKVDADDHKQGLEGAVFTLFDESGNVIKEGLTTDENGEIIVDQLHPGKYYFQETKAPTGYVLDASKHSFKVDIGQEEMITIQVENEKVPVDPKKPSEEDPIKEDPKEEQPQNEVLPNTATSIYNYLVVGLVLLLLGGVLAYRLKQK</sequence>
<dbReference type="Gene3D" id="2.60.40.740">
    <property type="match status" value="5"/>
</dbReference>
<keyword evidence="6" id="KW-0572">Peptidoglycan-anchor</keyword>
<evidence type="ECO:0000256" key="8">
    <source>
        <dbReference type="SAM" id="Phobius"/>
    </source>
</evidence>
<dbReference type="Pfam" id="PF05737">
    <property type="entry name" value="Collagen_bind"/>
    <property type="match status" value="4"/>
</dbReference>
<dbReference type="Pfam" id="PF00746">
    <property type="entry name" value="Gram_pos_anchor"/>
    <property type="match status" value="1"/>
</dbReference>
<protein>
    <submittedName>
        <fullName evidence="10">Cna B-type domain-containing protein</fullName>
    </submittedName>
</protein>
<dbReference type="SUPFAM" id="SSF49478">
    <property type="entry name" value="Cna protein B-type domain"/>
    <property type="match status" value="9"/>
</dbReference>
<organism evidence="10 11">
    <name type="scientific">Gracilibacillus marinus</name>
    <dbReference type="NCBI Taxonomy" id="630535"/>
    <lineage>
        <taxon>Bacteria</taxon>
        <taxon>Bacillati</taxon>
        <taxon>Bacillota</taxon>
        <taxon>Bacilli</taxon>
        <taxon>Bacillales</taxon>
        <taxon>Bacillaceae</taxon>
        <taxon>Gracilibacillus</taxon>
    </lineage>
</organism>
<dbReference type="EMBL" id="JBHSDV010000001">
    <property type="protein sequence ID" value="MFC4386692.1"/>
    <property type="molecule type" value="Genomic_DNA"/>
</dbReference>